<dbReference type="InterPro" id="IPR050343">
    <property type="entry name" value="RsuA_PseudoU_synthase"/>
</dbReference>
<accession>A0A2Z5Y0X6</accession>
<organism evidence="7 8">
    <name type="scientific">Melissococcus plutonius</name>
    <dbReference type="NCBI Taxonomy" id="33970"/>
    <lineage>
        <taxon>Bacteria</taxon>
        <taxon>Bacillati</taxon>
        <taxon>Bacillota</taxon>
        <taxon>Bacilli</taxon>
        <taxon>Lactobacillales</taxon>
        <taxon>Enterococcaceae</taxon>
        <taxon>Melissococcus</taxon>
    </lineage>
</organism>
<dbReference type="CDD" id="cd00165">
    <property type="entry name" value="S4"/>
    <property type="match status" value="1"/>
</dbReference>
<dbReference type="RefSeq" id="WP_015694563.1">
    <property type="nucleotide sequence ID" value="NZ_AP018492.1"/>
</dbReference>
<sequence>MRLDKFLSDSGLGSRKEVKQLLKQKCIKVNGTLAKDGKQQISQIDDYVTHAGEKIVYQKYFYYVLNKPKNVISSTKDPIERTVVDLLAKKHYRKDIFPVGRLDKDTEGLLLLTNDGDLAHQLLSPKKHVDKEYLAEIDGIVTEQDIKLFAKGFTLKNGEAVKPARLIIDQMDEGHQMTIIHLTIQEGKFHQVKRMFETIGKRVTYLKRLKMGSLSLDSDLPLGKYRPLTTVELAQLKQFKNEK</sequence>
<dbReference type="Gene3D" id="3.30.70.1560">
    <property type="entry name" value="Alpha-L RNA-binding motif"/>
    <property type="match status" value="1"/>
</dbReference>
<dbReference type="FunFam" id="3.30.70.1560:FF:000001">
    <property type="entry name" value="Pseudouridine synthase"/>
    <property type="match status" value="1"/>
</dbReference>
<evidence type="ECO:0000256" key="3">
    <source>
        <dbReference type="ARBA" id="ARBA00023235"/>
    </source>
</evidence>
<dbReference type="PROSITE" id="PS01149">
    <property type="entry name" value="PSI_RSU"/>
    <property type="match status" value="1"/>
</dbReference>
<dbReference type="InterPro" id="IPR018496">
    <property type="entry name" value="PsdUridine_synth_RsuA/RluB_CS"/>
</dbReference>
<dbReference type="SUPFAM" id="SSF55174">
    <property type="entry name" value="Alpha-L RNA-binding motif"/>
    <property type="match status" value="1"/>
</dbReference>
<dbReference type="PROSITE" id="PS50889">
    <property type="entry name" value="S4"/>
    <property type="match status" value="1"/>
</dbReference>
<dbReference type="GO" id="GO:0120159">
    <property type="term" value="F:rRNA pseudouridine synthase activity"/>
    <property type="evidence" value="ECO:0007669"/>
    <property type="project" value="UniProtKB-ARBA"/>
</dbReference>
<evidence type="ECO:0000256" key="4">
    <source>
        <dbReference type="PROSITE-ProRule" id="PRU00182"/>
    </source>
</evidence>
<dbReference type="Gene3D" id="3.10.290.10">
    <property type="entry name" value="RNA-binding S4 domain"/>
    <property type="match status" value="1"/>
</dbReference>
<dbReference type="SMART" id="SM00363">
    <property type="entry name" value="S4"/>
    <property type="match status" value="1"/>
</dbReference>
<keyword evidence="3 5" id="KW-0413">Isomerase</keyword>
<dbReference type="InterPro" id="IPR006145">
    <property type="entry name" value="PsdUridine_synth_RsuA/RluA"/>
</dbReference>
<evidence type="ECO:0000256" key="2">
    <source>
        <dbReference type="ARBA" id="ARBA00022884"/>
    </source>
</evidence>
<dbReference type="AlphaFoldDB" id="A0A2Z5Y0X6"/>
<dbReference type="InterPro" id="IPR020103">
    <property type="entry name" value="PsdUridine_synth_cat_dom_sf"/>
</dbReference>
<dbReference type="Pfam" id="PF01479">
    <property type="entry name" value="S4"/>
    <property type="match status" value="1"/>
</dbReference>
<dbReference type="InterPro" id="IPR000748">
    <property type="entry name" value="PsdUridine_synth_RsuA/RluB/E/F"/>
</dbReference>
<evidence type="ECO:0000256" key="1">
    <source>
        <dbReference type="ARBA" id="ARBA00008348"/>
    </source>
</evidence>
<dbReference type="EC" id="5.4.99.-" evidence="5"/>
<dbReference type="Proteomes" id="UP000269226">
    <property type="component" value="Chromosome"/>
</dbReference>
<dbReference type="InterPro" id="IPR002942">
    <property type="entry name" value="S4_RNA-bd"/>
</dbReference>
<dbReference type="CDD" id="cd02553">
    <property type="entry name" value="PseudoU_synth_RsuA"/>
    <property type="match status" value="1"/>
</dbReference>
<dbReference type="EMBL" id="AP018492">
    <property type="protein sequence ID" value="BBC60493.1"/>
    <property type="molecule type" value="Genomic_DNA"/>
</dbReference>
<comment type="similarity">
    <text evidence="1 5">Belongs to the pseudouridine synthase RsuA family.</text>
</comment>
<dbReference type="InterPro" id="IPR036986">
    <property type="entry name" value="S4_RNA-bd_sf"/>
</dbReference>
<dbReference type="PANTHER" id="PTHR47683">
    <property type="entry name" value="PSEUDOURIDINE SYNTHASE FAMILY PROTEIN-RELATED"/>
    <property type="match status" value="1"/>
</dbReference>
<dbReference type="GO" id="GO:0003723">
    <property type="term" value="F:RNA binding"/>
    <property type="evidence" value="ECO:0007669"/>
    <property type="project" value="UniProtKB-KW"/>
</dbReference>
<proteinExistence type="inferred from homology"/>
<protein>
    <recommendedName>
        <fullName evidence="5">Pseudouridine synthase</fullName>
        <ecNumber evidence="5">5.4.99.-</ecNumber>
    </recommendedName>
</protein>
<dbReference type="GO" id="GO:0005829">
    <property type="term" value="C:cytosol"/>
    <property type="evidence" value="ECO:0007669"/>
    <property type="project" value="UniProtKB-ARBA"/>
</dbReference>
<dbReference type="NCBIfam" id="TIGR00093">
    <property type="entry name" value="pseudouridine synthase"/>
    <property type="match status" value="1"/>
</dbReference>
<dbReference type="Pfam" id="PF00849">
    <property type="entry name" value="PseudoU_synth_2"/>
    <property type="match status" value="1"/>
</dbReference>
<dbReference type="InterPro" id="IPR042092">
    <property type="entry name" value="PsdUridine_s_RsuA/RluB/E/F_cat"/>
</dbReference>
<dbReference type="GeneID" id="57042916"/>
<feature type="domain" description="RNA-binding S4" evidence="6">
    <location>
        <begin position="1"/>
        <end position="61"/>
    </location>
</feature>
<evidence type="ECO:0000313" key="7">
    <source>
        <dbReference type="EMBL" id="BBC60493.1"/>
    </source>
</evidence>
<dbReference type="InterPro" id="IPR020094">
    <property type="entry name" value="TruA/RsuA/RluB/E/F_N"/>
</dbReference>
<keyword evidence="2 4" id="KW-0694">RNA-binding</keyword>
<evidence type="ECO:0000259" key="6">
    <source>
        <dbReference type="SMART" id="SM00363"/>
    </source>
</evidence>
<evidence type="ECO:0000313" key="8">
    <source>
        <dbReference type="Proteomes" id="UP000269226"/>
    </source>
</evidence>
<gene>
    <name evidence="7" type="ORF">DAT561_0355</name>
</gene>
<dbReference type="PANTHER" id="PTHR47683:SF4">
    <property type="entry name" value="PSEUDOURIDINE SYNTHASE"/>
    <property type="match status" value="1"/>
</dbReference>
<dbReference type="SUPFAM" id="SSF55120">
    <property type="entry name" value="Pseudouridine synthase"/>
    <property type="match status" value="1"/>
</dbReference>
<dbReference type="GO" id="GO:0000455">
    <property type="term" value="P:enzyme-directed rRNA pseudouridine synthesis"/>
    <property type="evidence" value="ECO:0007669"/>
    <property type="project" value="UniProtKB-ARBA"/>
</dbReference>
<evidence type="ECO:0000256" key="5">
    <source>
        <dbReference type="RuleBase" id="RU003887"/>
    </source>
</evidence>
<reference evidence="7 8" key="1">
    <citation type="submission" date="2018-01" db="EMBL/GenBank/DDBJ databases">
        <title>Whole genome sequence of Melissococcus plutonius DAT561.</title>
        <authorList>
            <person name="Okumura K."/>
            <person name="Takamatsu D."/>
            <person name="Okura M."/>
        </authorList>
    </citation>
    <scope>NUCLEOTIDE SEQUENCE [LARGE SCALE GENOMIC DNA]</scope>
    <source>
        <strain evidence="7 8">DAT561</strain>
    </source>
</reference>
<dbReference type="Gene3D" id="3.30.70.580">
    <property type="entry name" value="Pseudouridine synthase I, catalytic domain, N-terminal subdomain"/>
    <property type="match status" value="1"/>
</dbReference>
<name>A0A2Z5Y0X6_9ENTE</name>